<accession>A0A8D2LJZ4</accession>
<protein>
    <recommendedName>
        <fullName evidence="4">L1 transposable element RRM domain-containing protein</fullName>
    </recommendedName>
</protein>
<dbReference type="InterPro" id="IPR004244">
    <property type="entry name" value="Transposase_22"/>
</dbReference>
<feature type="coiled-coil region" evidence="1">
    <location>
        <begin position="88"/>
        <end position="150"/>
    </location>
</feature>
<dbReference type="PANTHER" id="PTHR11505">
    <property type="entry name" value="L1 TRANSPOSABLE ELEMENT-RELATED"/>
    <property type="match status" value="1"/>
</dbReference>
<dbReference type="AlphaFoldDB" id="A0A8D2LJZ4"/>
<reference evidence="2" key="1">
    <citation type="submission" date="2025-08" db="UniProtKB">
        <authorList>
            <consortium name="Ensembl"/>
        </authorList>
    </citation>
    <scope>IDENTIFICATION</scope>
</reference>
<evidence type="ECO:0000313" key="3">
    <source>
        <dbReference type="Proteomes" id="UP000694545"/>
    </source>
</evidence>
<organism evidence="2 3">
    <name type="scientific">Varanus komodoensis</name>
    <name type="common">Komodo dragon</name>
    <dbReference type="NCBI Taxonomy" id="61221"/>
    <lineage>
        <taxon>Eukaryota</taxon>
        <taxon>Metazoa</taxon>
        <taxon>Chordata</taxon>
        <taxon>Craniata</taxon>
        <taxon>Vertebrata</taxon>
        <taxon>Euteleostomi</taxon>
        <taxon>Lepidosauria</taxon>
        <taxon>Squamata</taxon>
        <taxon>Bifurcata</taxon>
        <taxon>Unidentata</taxon>
        <taxon>Episquamata</taxon>
        <taxon>Toxicofera</taxon>
        <taxon>Anguimorpha</taxon>
        <taxon>Paleoanguimorpha</taxon>
        <taxon>Varanoidea</taxon>
        <taxon>Varanidae</taxon>
        <taxon>Varanus</taxon>
    </lineage>
</organism>
<proteinExistence type="predicted"/>
<reference evidence="2" key="2">
    <citation type="submission" date="2025-09" db="UniProtKB">
        <authorList>
            <consortium name="Ensembl"/>
        </authorList>
    </citation>
    <scope>IDENTIFICATION</scope>
</reference>
<dbReference type="Proteomes" id="UP000694545">
    <property type="component" value="Unplaced"/>
</dbReference>
<dbReference type="Gene3D" id="3.30.250.20">
    <property type="entry name" value="L1 transposable element, C-terminal domain"/>
    <property type="match status" value="1"/>
</dbReference>
<sequence length="322" mass="36193">MHRVPSKSFHNVIPHQQCLPSTPLHLLWPLKLLEEGKSQGVYAVGGIKKTLSFFQAHGEPLSPTTVEESVQELLEQMVSEHHTLGQAMSSVSSRLAKLEKRLEEMGHQVEALEAKVVSTQGCVVKHSALMRELAEGRLVAERRLEDLENKARARNLRVTGIPATVEDTNLIPFIENLVLATLDLNGKEVPICIESAYRLPASGAQEGSGNTVLIMLSDLRHRERILKASWASWTTKFNGHKISFFPDLSPVTYARRKHFMALRRQFLKEGAWAAILYPAKLKVVHQGRTYIFKDNKTAAQLLDRIQQGSAEKRVEIRICLET</sequence>
<evidence type="ECO:0008006" key="4">
    <source>
        <dbReference type="Google" id="ProtNLM"/>
    </source>
</evidence>
<keyword evidence="3" id="KW-1185">Reference proteome</keyword>
<evidence type="ECO:0000313" key="2">
    <source>
        <dbReference type="Ensembl" id="ENSVKKP00000022813.1"/>
    </source>
</evidence>
<evidence type="ECO:0000256" key="1">
    <source>
        <dbReference type="SAM" id="Coils"/>
    </source>
</evidence>
<dbReference type="InterPro" id="IPR042566">
    <property type="entry name" value="L1_C"/>
</dbReference>
<keyword evidence="1" id="KW-0175">Coiled coil</keyword>
<name>A0A8D2LJZ4_VARKO</name>
<dbReference type="OMA" id="RVEIRIC"/>
<dbReference type="Ensembl" id="ENSVKKT00000023378.1">
    <property type="protein sequence ID" value="ENSVKKP00000022813.1"/>
    <property type="gene ID" value="ENSVKKG00000015159.1"/>
</dbReference>